<feature type="compositionally biased region" description="Acidic residues" evidence="3">
    <location>
        <begin position="883"/>
        <end position="895"/>
    </location>
</feature>
<dbReference type="Gene3D" id="3.80.10.10">
    <property type="entry name" value="Ribonuclease Inhibitor"/>
    <property type="match status" value="1"/>
</dbReference>
<feature type="compositionally biased region" description="Low complexity" evidence="3">
    <location>
        <begin position="409"/>
        <end position="446"/>
    </location>
</feature>
<evidence type="ECO:0000256" key="3">
    <source>
        <dbReference type="SAM" id="MobiDB-lite"/>
    </source>
</evidence>
<feature type="compositionally biased region" description="Low complexity" evidence="3">
    <location>
        <begin position="295"/>
        <end position="304"/>
    </location>
</feature>
<accession>J9VGZ7</accession>
<proteinExistence type="predicted"/>
<dbReference type="GO" id="GO:0005737">
    <property type="term" value="C:cytoplasm"/>
    <property type="evidence" value="ECO:0007669"/>
    <property type="project" value="TreeGrafter"/>
</dbReference>
<reference evidence="4 5" key="1">
    <citation type="journal article" date="2014" name="PLoS Genet.">
        <title>Analysis of the genome and transcriptome of Cryptococcus neoformans var. grubii reveals complex RNA expression and microevolution leading to virulence attenuation.</title>
        <authorList>
            <person name="Janbon G."/>
            <person name="Ormerod K.L."/>
            <person name="Paulet D."/>
            <person name="Byrnes E.J.III."/>
            <person name="Yadav V."/>
            <person name="Chatterjee G."/>
            <person name="Mullapudi N."/>
            <person name="Hon C.C."/>
            <person name="Billmyre R.B."/>
            <person name="Brunel F."/>
            <person name="Bahn Y.S."/>
            <person name="Chen W."/>
            <person name="Chen Y."/>
            <person name="Chow E.W."/>
            <person name="Coppee J.Y."/>
            <person name="Floyd-Averette A."/>
            <person name="Gaillardin C."/>
            <person name="Gerik K.J."/>
            <person name="Goldberg J."/>
            <person name="Gonzalez-Hilarion S."/>
            <person name="Gujja S."/>
            <person name="Hamlin J.L."/>
            <person name="Hsueh Y.P."/>
            <person name="Ianiri G."/>
            <person name="Jones S."/>
            <person name="Kodira C.D."/>
            <person name="Kozubowski L."/>
            <person name="Lam W."/>
            <person name="Marra M."/>
            <person name="Mesner L.D."/>
            <person name="Mieczkowski P.A."/>
            <person name="Moyrand F."/>
            <person name="Nielsen K."/>
            <person name="Proux C."/>
            <person name="Rossignol T."/>
            <person name="Schein J.E."/>
            <person name="Sun S."/>
            <person name="Wollschlaeger C."/>
            <person name="Wood I.A."/>
            <person name="Zeng Q."/>
            <person name="Neuveglise C."/>
            <person name="Newlon C.S."/>
            <person name="Perfect J.R."/>
            <person name="Lodge J.K."/>
            <person name="Idnurm A."/>
            <person name="Stajich J.E."/>
            <person name="Kronstad J.W."/>
            <person name="Sanyal K."/>
            <person name="Heitman J."/>
            <person name="Fraser J.A."/>
            <person name="Cuomo C.A."/>
            <person name="Dietrich F.S."/>
        </authorList>
    </citation>
    <scope>NUCLEOTIDE SEQUENCE [LARGE SCALE GENOMIC DNA]</scope>
    <source>
        <strain evidence="5">H99 / ATCC 208821 / CBS 10515 / FGSC 9487</strain>
    </source>
</reference>
<feature type="compositionally biased region" description="Polar residues" evidence="3">
    <location>
        <begin position="1247"/>
        <end position="1256"/>
    </location>
</feature>
<feature type="compositionally biased region" description="Low complexity" evidence="3">
    <location>
        <begin position="785"/>
        <end position="794"/>
    </location>
</feature>
<feature type="region of interest" description="Disordered" evidence="3">
    <location>
        <begin position="327"/>
        <end position="397"/>
    </location>
</feature>
<dbReference type="InterPro" id="IPR019487">
    <property type="entry name" value="RAM_signalling_pathway_SOG2"/>
</dbReference>
<name>J9VGZ7_CRYN9</name>
<feature type="region of interest" description="Disordered" evidence="3">
    <location>
        <begin position="291"/>
        <end position="312"/>
    </location>
</feature>
<protein>
    <recommendedName>
        <fullName evidence="6">RAM signaling network component</fullName>
    </recommendedName>
</protein>
<evidence type="ECO:0008006" key="6">
    <source>
        <dbReference type="Google" id="ProtNLM"/>
    </source>
</evidence>
<sequence length="1288" mass="139328">MSRAPSPSIPAAAQSALPPHTSSTSTTPTPTPTPARPGLRIDVDSLPSFPVGSSDKHDVAMAVRNLRSASPPPPPPKSANRLRANTSPPDSGGLAPALAPSRDGSGQAGVGSSASTSAMVFREEERTLRMIKQALEKSDDDGDTLDLSRRDIDRIGEEAVEMFKNGVGKGQKGVWRLALSYNFLKDGSMVDSFSMLSRLRYLNLKGNKFIQFPHAITQMPALEILDFSKNELSSLPAQPGHLVKLKVLSLTSNKIHTLPSYLVEFAVLKVFKVDQNPVEWPPAHVLGPLIESVPTKSKTNNTSGGKKKTKEEDLRPWIESMKVWMAQQTPGSENAPRRGEEEAYLASEEEPSSATSIENPGARDWPEASENSYMLAPSSQATIRRTQPLRGDTPDLVFSQRNISTTFSEDSLLRSSSPSHFSPANHSRDASVSSFTSPPSASTDASFHSHSRNLSVNFPHLSSQSIQGHTRGASYTPAQRNSGQLTAKKSLPDLRQSHAKIIRERRGDAGEEVVTMVAPDTIPQETGIRSPPRLASALRPKRVSRVMGRKASVDLLPRKMGEMTSHDMVDRNASHDSILDESRNSYFRRLSTLPASSISKAIPPFLLKFIDSIRGILFALSQLHSSLRQYLVFAVNERVSSVFGRVMEPAEMYMNKLINALDRFDSMSRRGTPPTQAIQNLFDATKESVAVFGKVAAVLKMQVPAMRGNDVRYTRTLMVNVYGAMAEVASSWKAMTGLLPEVKMLLFIDAPGVRGGMAGQKMVANGSFTGRTPISPIIERRESRSTQSSTLESSPLNLERQQQQQQQQQAEIDDSPTAHAERRAGVRGHGVGTERRHAGSYSSLDVERGMMMGSPLAKSMSIGMREDEGHRRGESGTIHLPTPDEEDEEEDEEEYSSMRHMLGAVSPQPASGRTSQQRHRPASSSGSSHALYLPPNLPHHPPRQLSVDVRAPTSASATLFDEDLLDVIETATEAAFACWLKLSEEIGALSPQISRSAHRNNSSVSSVSSQSQGHLDSARMALPFFTPLGAHSRRPSTISPKSHAELVHNLSVAEQVTATLRESLLRLRADPLAYSHTTLPDDAQSFIKIVVKVSELVKAMSGTHPFPISVRQAVGKLTQATRECAILIQVSSLRPGRGTPAPTAPLSSGRSVIPISRADSTTGIGSGYTSSHHGPQSSTDDLSHLHPPSSAGPSHVSTPLYTPSSSTTSFEHFHHTSSSSGMTTNASGLRDLQLPSRLGHAPFGRNRSGNGSAQMTLPSIQMPVPYVNGGAVGQANQARSAQASQVAF</sequence>
<feature type="compositionally biased region" description="Polar residues" evidence="3">
    <location>
        <begin position="476"/>
        <end position="487"/>
    </location>
</feature>
<evidence type="ECO:0000256" key="2">
    <source>
        <dbReference type="ARBA" id="ARBA00022737"/>
    </source>
</evidence>
<organism evidence="4 5">
    <name type="scientific">Cryptococcus neoformans (strain H99 / ATCC 208821 / CBS 10515 / FGSC 9487)</name>
    <name type="common">Cryptococcus neoformans var. grubii serotype A</name>
    <dbReference type="NCBI Taxonomy" id="235443"/>
    <lineage>
        <taxon>Eukaryota</taxon>
        <taxon>Fungi</taxon>
        <taxon>Dikarya</taxon>
        <taxon>Basidiomycota</taxon>
        <taxon>Agaricomycotina</taxon>
        <taxon>Tremellomycetes</taxon>
        <taxon>Tremellales</taxon>
        <taxon>Cryptococcaceae</taxon>
        <taxon>Cryptococcus</taxon>
        <taxon>Cryptococcus neoformans species complex</taxon>
    </lineage>
</organism>
<dbReference type="VEuPathDB" id="FungiDB:CNAG_03918"/>
<dbReference type="InterPro" id="IPR050216">
    <property type="entry name" value="LRR_domain-containing"/>
</dbReference>
<feature type="region of interest" description="Disordered" evidence="3">
    <location>
        <begin position="463"/>
        <end position="488"/>
    </location>
</feature>
<dbReference type="PANTHER" id="PTHR48051">
    <property type="match status" value="1"/>
</dbReference>
<feature type="compositionally biased region" description="Low complexity" evidence="3">
    <location>
        <begin position="1197"/>
        <end position="1220"/>
    </location>
</feature>
<dbReference type="KEGG" id="cng:CNAG_03918"/>
<dbReference type="SMART" id="SM00369">
    <property type="entry name" value="LRR_TYP"/>
    <property type="match status" value="3"/>
</dbReference>
<dbReference type="InterPro" id="IPR003591">
    <property type="entry name" value="Leu-rich_rpt_typical-subtyp"/>
</dbReference>
<feature type="compositionally biased region" description="Basic and acidic residues" evidence="3">
    <location>
        <begin position="864"/>
        <end position="874"/>
    </location>
</feature>
<dbReference type="GeneID" id="23887373"/>
<feature type="compositionally biased region" description="Polar residues" evidence="3">
    <location>
        <begin position="369"/>
        <end position="385"/>
    </location>
</feature>
<keyword evidence="1" id="KW-0433">Leucine-rich repeat</keyword>
<evidence type="ECO:0000256" key="1">
    <source>
        <dbReference type="ARBA" id="ARBA00022614"/>
    </source>
</evidence>
<dbReference type="InterPro" id="IPR032675">
    <property type="entry name" value="LRR_dom_sf"/>
</dbReference>
<dbReference type="RefSeq" id="XP_012047273.1">
    <property type="nucleotide sequence ID" value="XM_012191883.1"/>
</dbReference>
<dbReference type="Proteomes" id="UP000010091">
    <property type="component" value="Chromosome 2"/>
</dbReference>
<dbReference type="OrthoDB" id="1394818at2759"/>
<keyword evidence="2" id="KW-0677">Repeat</keyword>
<feature type="region of interest" description="Disordered" evidence="3">
    <location>
        <begin position="1"/>
        <end position="119"/>
    </location>
</feature>
<gene>
    <name evidence="4" type="ORF">CNAG_03918</name>
</gene>
<evidence type="ECO:0000313" key="5">
    <source>
        <dbReference type="Proteomes" id="UP000010091"/>
    </source>
</evidence>
<evidence type="ECO:0000313" key="4">
    <source>
        <dbReference type="EMBL" id="AFR93418.2"/>
    </source>
</evidence>
<feature type="region of interest" description="Disordered" evidence="3">
    <location>
        <begin position="763"/>
        <end position="847"/>
    </location>
</feature>
<dbReference type="SUPFAM" id="SSF52075">
    <property type="entry name" value="Outer arm dynein light chain 1"/>
    <property type="match status" value="1"/>
</dbReference>
<feature type="region of interest" description="Disordered" evidence="3">
    <location>
        <begin position="1133"/>
        <end position="1256"/>
    </location>
</feature>
<feature type="region of interest" description="Disordered" evidence="3">
    <location>
        <begin position="409"/>
        <end position="448"/>
    </location>
</feature>
<keyword evidence="5" id="KW-1185">Reference proteome</keyword>
<dbReference type="Pfam" id="PF10428">
    <property type="entry name" value="SOG2"/>
    <property type="match status" value="1"/>
</dbReference>
<dbReference type="EMBL" id="CP003821">
    <property type="protein sequence ID" value="AFR93418.2"/>
    <property type="molecule type" value="Genomic_DNA"/>
</dbReference>
<dbReference type="HOGENOM" id="CLU_006272_0_0_1"/>
<feature type="compositionally biased region" description="Low complexity" evidence="3">
    <location>
        <begin position="1160"/>
        <end position="1174"/>
    </location>
</feature>
<feature type="region of interest" description="Disordered" evidence="3">
    <location>
        <begin position="864"/>
        <end position="945"/>
    </location>
</feature>
<dbReference type="PANTHER" id="PTHR48051:SF1">
    <property type="entry name" value="RAS SUPPRESSOR PROTEIN 1"/>
    <property type="match status" value="1"/>
</dbReference>
<feature type="compositionally biased region" description="Low complexity" evidence="3">
    <location>
        <begin position="1"/>
        <end position="28"/>
    </location>
</feature>